<dbReference type="InterPro" id="IPR031259">
    <property type="entry name" value="ILBP"/>
</dbReference>
<name>A0A1V9ZC37_9STRA</name>
<dbReference type="GO" id="GO:0008289">
    <property type="term" value="F:lipid binding"/>
    <property type="evidence" value="ECO:0007669"/>
    <property type="project" value="InterPro"/>
</dbReference>
<reference evidence="2 3" key="1">
    <citation type="journal article" date="2014" name="Genome Biol. Evol.">
        <title>The secreted proteins of Achlya hypogyna and Thraustotheca clavata identify the ancestral oomycete secretome and reveal gene acquisitions by horizontal gene transfer.</title>
        <authorList>
            <person name="Misner I."/>
            <person name="Blouin N."/>
            <person name="Leonard G."/>
            <person name="Richards T.A."/>
            <person name="Lane C.E."/>
        </authorList>
    </citation>
    <scope>NUCLEOTIDE SEQUENCE [LARGE SCALE GENOMIC DNA]</scope>
    <source>
        <strain evidence="2 3">ATCC 34112</strain>
    </source>
</reference>
<proteinExistence type="inferred from homology"/>
<keyword evidence="3" id="KW-1185">Reference proteome</keyword>
<accession>A0A1V9ZC37</accession>
<dbReference type="SUPFAM" id="SSF50814">
    <property type="entry name" value="Lipocalins"/>
    <property type="match status" value="1"/>
</dbReference>
<evidence type="ECO:0000313" key="3">
    <source>
        <dbReference type="Proteomes" id="UP000243217"/>
    </source>
</evidence>
<dbReference type="Gene3D" id="2.40.128.20">
    <property type="match status" value="2"/>
</dbReference>
<dbReference type="Proteomes" id="UP000243217">
    <property type="component" value="Unassembled WGS sequence"/>
</dbReference>
<evidence type="ECO:0000256" key="1">
    <source>
        <dbReference type="ARBA" id="ARBA00008390"/>
    </source>
</evidence>
<dbReference type="InterPro" id="IPR012674">
    <property type="entry name" value="Calycin"/>
</dbReference>
<comment type="similarity">
    <text evidence="1">Belongs to the calycin superfamily. Fatty-acid binding protein (FABP) family.</text>
</comment>
<dbReference type="AlphaFoldDB" id="A0A1V9ZC37"/>
<comment type="caution">
    <text evidence="2">The sequence shown here is derived from an EMBL/GenBank/DDBJ whole genome shotgun (WGS) entry which is preliminary data.</text>
</comment>
<dbReference type="CDD" id="cd00742">
    <property type="entry name" value="FABP"/>
    <property type="match status" value="1"/>
</dbReference>
<protein>
    <submittedName>
        <fullName evidence="2">Uncharacterized protein</fullName>
    </submittedName>
</protein>
<dbReference type="OrthoDB" id="354351at2759"/>
<evidence type="ECO:0000313" key="2">
    <source>
        <dbReference type="EMBL" id="OQR95563.1"/>
    </source>
</evidence>
<gene>
    <name evidence="2" type="ORF">THRCLA_22116</name>
</gene>
<organism evidence="2 3">
    <name type="scientific">Thraustotheca clavata</name>
    <dbReference type="NCBI Taxonomy" id="74557"/>
    <lineage>
        <taxon>Eukaryota</taxon>
        <taxon>Sar</taxon>
        <taxon>Stramenopiles</taxon>
        <taxon>Oomycota</taxon>
        <taxon>Saprolegniomycetes</taxon>
        <taxon>Saprolegniales</taxon>
        <taxon>Achlyaceae</taxon>
        <taxon>Thraustotheca</taxon>
    </lineage>
</organism>
<dbReference type="EMBL" id="JNBS01002087">
    <property type="protein sequence ID" value="OQR95563.1"/>
    <property type="molecule type" value="Genomic_DNA"/>
</dbReference>
<dbReference type="PANTHER" id="PTHR11955">
    <property type="entry name" value="FATTY ACID BINDING PROTEIN"/>
    <property type="match status" value="1"/>
</dbReference>
<sequence length="213" mass="23690">MYIQRVSMEVGGGEHLMDSMHGDKVKCTAEWAQDGALVIYTEMMGNPVVMNRRRISHETTHVEMVCGNVVAVRVHQDFSGVWKCTELQNMEALLEALDVPWIKRKLGAAIGFGVNRLVQTIKQDGNKIIVENKGGVKEFTNEIVVGAGTQVADSMLDEVQCTAEWAEDGSLIVHTEMMGKPVLMKRRRINHDTTHVEITSGDVVSVRVFTLQP</sequence>